<dbReference type="EMBL" id="CP017555">
    <property type="protein sequence ID" value="AOW03237.1"/>
    <property type="molecule type" value="Genomic_DNA"/>
</dbReference>
<dbReference type="OMA" id="HKKMHGV"/>
<dbReference type="AlphaFoldDB" id="A0A1D8NC95"/>
<evidence type="ECO:0000256" key="3">
    <source>
        <dbReference type="PIRSR" id="PIRSR001434-2"/>
    </source>
</evidence>
<evidence type="ECO:0000313" key="8">
    <source>
        <dbReference type="Proteomes" id="UP000256601"/>
    </source>
</evidence>
<reference evidence="6 8" key="2">
    <citation type="submission" date="2018-07" db="EMBL/GenBank/DDBJ databases">
        <title>Draft Genome Assemblies for Five Robust Yarrowia lipolytica Strains Exhibiting High Lipid Production and Pentose Sugar Utilization and Sugar Alcohol Secretion from Undetoxified Lignocellulosic Biomass Hydrolysates.</title>
        <authorList>
            <consortium name="DOE Joint Genome Institute"/>
            <person name="Walker C."/>
            <person name="Ryu S."/>
            <person name="Na H."/>
            <person name="Zane M."/>
            <person name="LaButti K."/>
            <person name="Lipzen A."/>
            <person name="Haridas S."/>
            <person name="Barry K."/>
            <person name="Grigoriev I.V."/>
            <person name="Quarterman J."/>
            <person name="Slininger P."/>
            <person name="Dien B."/>
            <person name="Trinh C.T."/>
        </authorList>
    </citation>
    <scope>NUCLEOTIDE SEQUENCE [LARGE SCALE GENOMIC DNA]</scope>
    <source>
        <strain evidence="6 8">YB392</strain>
    </source>
</reference>
<sequence length="380" mass="41925">MTSPDLSTLAIHADDELARTNDVAPSIAVSTTFRYSSNPEDLVPLAENEDEAAYGTNEYVYSRIAHPTTSRVEKVLSTIFNNKFPVVYNNGLAAFTALIVHVNPKRLFIGEAYHGCHAVSDIFKRIRYNLEILSLDELDKVEKGDLVHLETPVNPTGYSRDLSYYADAAHKKGGILSVDATFAPPPLQDPFDFGADIVMHSATKYFGGHSDLLAGILVVKTHEEADQLVGDRSFLGSGPGNLESWLLLRSLRTYRLRIKQQSDNATAITKYFSDHLSDFPALKCVHHSSFQTEDFVKKQLVGGYGPVFVLEMQSREAARALPSKLKFFNHATSLGGVESLIEWRLMSDATTNPAYLRVSVGVEDANDLIGDLKQALEASK</sequence>
<dbReference type="InterPro" id="IPR000277">
    <property type="entry name" value="Cys/Met-Metab_PyrdxlP-dep_enz"/>
</dbReference>
<dbReference type="Pfam" id="PF01053">
    <property type="entry name" value="Cys_Met_Meta_PP"/>
    <property type="match status" value="1"/>
</dbReference>
<dbReference type="GO" id="GO:0005737">
    <property type="term" value="C:cytoplasm"/>
    <property type="evidence" value="ECO:0007669"/>
    <property type="project" value="EnsemblFungi"/>
</dbReference>
<feature type="modified residue" description="N6-(pyridoxal phosphate)lysine" evidence="3">
    <location>
        <position position="204"/>
    </location>
</feature>
<dbReference type="PROSITE" id="PS00868">
    <property type="entry name" value="CYS_MET_METAB_PP"/>
    <property type="match status" value="1"/>
</dbReference>
<comment type="cofactor">
    <cofactor evidence="1 4">
        <name>pyridoxal 5'-phosphate</name>
        <dbReference type="ChEBI" id="CHEBI:597326"/>
    </cofactor>
</comment>
<gene>
    <name evidence="6" type="ORF">B0I71DRAFT_129673</name>
    <name evidence="5" type="ORF">YALI1_C30440g</name>
</gene>
<dbReference type="Gene3D" id="3.40.640.10">
    <property type="entry name" value="Type I PLP-dependent aspartate aminotransferase-like (Major domain)"/>
    <property type="match status" value="1"/>
</dbReference>
<dbReference type="SUPFAM" id="SSF53383">
    <property type="entry name" value="PLP-dependent transferases"/>
    <property type="match status" value="1"/>
</dbReference>
<dbReference type="EMBL" id="KZ858968">
    <property type="protein sequence ID" value="RDW27107.1"/>
    <property type="molecule type" value="Genomic_DNA"/>
</dbReference>
<dbReference type="PIRSF" id="PIRSF001434">
    <property type="entry name" value="CGS"/>
    <property type="match status" value="1"/>
</dbReference>
<dbReference type="GO" id="GO:0030170">
    <property type="term" value="F:pyridoxal phosphate binding"/>
    <property type="evidence" value="ECO:0007669"/>
    <property type="project" value="InterPro"/>
</dbReference>
<dbReference type="InterPro" id="IPR015424">
    <property type="entry name" value="PyrdxlP-dep_Trfase"/>
</dbReference>
<dbReference type="PANTHER" id="PTHR11808:SF35">
    <property type="entry name" value="CYSTATHIONINE GAMMA-SYNTHASE (AFU_ORTHOLOGUE AFUA_7G01590)"/>
    <property type="match status" value="1"/>
</dbReference>
<dbReference type="Proteomes" id="UP000256601">
    <property type="component" value="Unassembled WGS sequence"/>
</dbReference>
<dbReference type="eggNOG" id="KOG0053">
    <property type="taxonomic scope" value="Eukaryota"/>
</dbReference>
<dbReference type="GO" id="GO:0005634">
    <property type="term" value="C:nucleus"/>
    <property type="evidence" value="ECO:0007669"/>
    <property type="project" value="EnsemblFungi"/>
</dbReference>
<dbReference type="GO" id="GO:0019346">
    <property type="term" value="P:transsulfuration"/>
    <property type="evidence" value="ECO:0007669"/>
    <property type="project" value="InterPro"/>
</dbReference>
<reference evidence="5 7" key="1">
    <citation type="journal article" date="2016" name="PLoS ONE">
        <title>Sequence Assembly of Yarrowia lipolytica Strain W29/CLIB89 Shows Transposable Element Diversity.</title>
        <authorList>
            <person name="Magnan C."/>
            <person name="Yu J."/>
            <person name="Chang I."/>
            <person name="Jahn E."/>
            <person name="Kanomata Y."/>
            <person name="Wu J."/>
            <person name="Zeller M."/>
            <person name="Oakes M."/>
            <person name="Baldi P."/>
            <person name="Sandmeyer S."/>
        </authorList>
    </citation>
    <scope>NUCLEOTIDE SEQUENCE [LARGE SCALE GENOMIC DNA]</scope>
    <source>
        <strain evidence="5">CLIB89</strain>
        <strain evidence="7">CLIB89(W29)</strain>
    </source>
</reference>
<evidence type="ECO:0000256" key="4">
    <source>
        <dbReference type="RuleBase" id="RU362118"/>
    </source>
</evidence>
<name>A0A1D8NC95_YARLL</name>
<dbReference type="FunFam" id="3.40.640.10:FF:000072">
    <property type="entry name" value="Putative cystathionine beta-lyase"/>
    <property type="match status" value="1"/>
</dbReference>
<dbReference type="Proteomes" id="UP000182444">
    <property type="component" value="Chromosome 1C"/>
</dbReference>
<dbReference type="PANTHER" id="PTHR11808">
    <property type="entry name" value="TRANS-SULFURATION ENZYME FAMILY MEMBER"/>
    <property type="match status" value="1"/>
</dbReference>
<comment type="similarity">
    <text evidence="4">Belongs to the trans-sulfuration enzymes family.</text>
</comment>
<dbReference type="Gene3D" id="3.90.1150.10">
    <property type="entry name" value="Aspartate Aminotransferase, domain 1"/>
    <property type="match status" value="1"/>
</dbReference>
<dbReference type="InterPro" id="IPR054542">
    <property type="entry name" value="Cys_met_metab_PP"/>
</dbReference>
<dbReference type="GO" id="GO:0016846">
    <property type="term" value="F:carbon-sulfur lyase activity"/>
    <property type="evidence" value="ECO:0007669"/>
    <property type="project" value="TreeGrafter"/>
</dbReference>
<dbReference type="VEuPathDB" id="FungiDB:YALI0_C22088g"/>
<evidence type="ECO:0000313" key="6">
    <source>
        <dbReference type="EMBL" id="RDW27107.1"/>
    </source>
</evidence>
<dbReference type="SMR" id="A0A1D8NC95"/>
<keyword evidence="2 3" id="KW-0663">Pyridoxal phosphate</keyword>
<proteinExistence type="inferred from homology"/>
<dbReference type="KEGG" id="yli:2909820"/>
<dbReference type="InterPro" id="IPR015421">
    <property type="entry name" value="PyrdxlP-dep_Trfase_major"/>
</dbReference>
<dbReference type="GeneID" id="2909820"/>
<evidence type="ECO:0000313" key="7">
    <source>
        <dbReference type="Proteomes" id="UP000182444"/>
    </source>
</evidence>
<dbReference type="InterPro" id="IPR015422">
    <property type="entry name" value="PyrdxlP-dep_Trfase_small"/>
</dbReference>
<accession>A0A1D8NC95</accession>
<evidence type="ECO:0000313" key="5">
    <source>
        <dbReference type="EMBL" id="AOW03237.1"/>
    </source>
</evidence>
<organism evidence="5 7">
    <name type="scientific">Yarrowia lipolytica</name>
    <name type="common">Candida lipolytica</name>
    <dbReference type="NCBI Taxonomy" id="4952"/>
    <lineage>
        <taxon>Eukaryota</taxon>
        <taxon>Fungi</taxon>
        <taxon>Dikarya</taxon>
        <taxon>Ascomycota</taxon>
        <taxon>Saccharomycotina</taxon>
        <taxon>Dipodascomycetes</taxon>
        <taxon>Dipodascales</taxon>
        <taxon>Dipodascales incertae sedis</taxon>
        <taxon>Yarrowia</taxon>
    </lineage>
</organism>
<dbReference type="VEuPathDB" id="FungiDB:YALI1_C30440g"/>
<evidence type="ECO:0000256" key="2">
    <source>
        <dbReference type="ARBA" id="ARBA00022898"/>
    </source>
</evidence>
<evidence type="ECO:0000256" key="1">
    <source>
        <dbReference type="ARBA" id="ARBA00001933"/>
    </source>
</evidence>
<protein>
    <submittedName>
        <fullName evidence="6">Cys/Met metabolism PLP-dependent enzyme-domain-containing protein</fullName>
    </submittedName>
</protein>